<keyword evidence="3" id="KW-1185">Reference proteome</keyword>
<gene>
    <name evidence="2" type="ORF">AQUCO_01300535v1</name>
</gene>
<feature type="compositionally biased region" description="Gly residues" evidence="1">
    <location>
        <begin position="50"/>
        <end position="72"/>
    </location>
</feature>
<evidence type="ECO:0000313" key="2">
    <source>
        <dbReference type="EMBL" id="PIA49851.1"/>
    </source>
</evidence>
<dbReference type="AlphaFoldDB" id="A0A2G5E2C2"/>
<dbReference type="EMBL" id="KZ305030">
    <property type="protein sequence ID" value="PIA49851.1"/>
    <property type="molecule type" value="Genomic_DNA"/>
</dbReference>
<dbReference type="OrthoDB" id="10583321at2759"/>
<name>A0A2G5E2C2_AQUCA</name>
<evidence type="ECO:0000313" key="3">
    <source>
        <dbReference type="Proteomes" id="UP000230069"/>
    </source>
</evidence>
<feature type="region of interest" description="Disordered" evidence="1">
    <location>
        <begin position="23"/>
        <end position="95"/>
    </location>
</feature>
<reference evidence="2 3" key="1">
    <citation type="submission" date="2017-09" db="EMBL/GenBank/DDBJ databases">
        <title>WGS assembly of Aquilegia coerulea Goldsmith.</title>
        <authorList>
            <person name="Hodges S."/>
            <person name="Kramer E."/>
            <person name="Nordborg M."/>
            <person name="Tomkins J."/>
            <person name="Borevitz J."/>
            <person name="Derieg N."/>
            <person name="Yan J."/>
            <person name="Mihaltcheva S."/>
            <person name="Hayes R.D."/>
            <person name="Rokhsar D."/>
        </authorList>
    </citation>
    <scope>NUCLEOTIDE SEQUENCE [LARGE SCALE GENOMIC DNA]</scope>
    <source>
        <strain evidence="3">cv. Goldsmith</strain>
    </source>
</reference>
<dbReference type="Proteomes" id="UP000230069">
    <property type="component" value="Unassembled WGS sequence"/>
</dbReference>
<sequence length="147" mass="14545">MVVMINVGALNSTFPADLLSAVAEPESGDPAGDPSGDDIGGAGADEISGVGLGDNSGVGDGAASGTIEGAGDGDFPNNSVGRSRESTVKMQSGVLSRTVPETLEASTPVSKVTESPAVVTVKSYLLAPLLAKVLIGAFEDFKVPIGV</sequence>
<dbReference type="InParanoid" id="A0A2G5E2C2"/>
<accession>A0A2G5E2C2</accession>
<organism evidence="2 3">
    <name type="scientific">Aquilegia coerulea</name>
    <name type="common">Rocky mountain columbine</name>
    <dbReference type="NCBI Taxonomy" id="218851"/>
    <lineage>
        <taxon>Eukaryota</taxon>
        <taxon>Viridiplantae</taxon>
        <taxon>Streptophyta</taxon>
        <taxon>Embryophyta</taxon>
        <taxon>Tracheophyta</taxon>
        <taxon>Spermatophyta</taxon>
        <taxon>Magnoliopsida</taxon>
        <taxon>Ranunculales</taxon>
        <taxon>Ranunculaceae</taxon>
        <taxon>Thalictroideae</taxon>
        <taxon>Aquilegia</taxon>
    </lineage>
</organism>
<proteinExistence type="predicted"/>
<protein>
    <submittedName>
        <fullName evidence="2">Uncharacterized protein</fullName>
    </submittedName>
</protein>
<evidence type="ECO:0000256" key="1">
    <source>
        <dbReference type="SAM" id="MobiDB-lite"/>
    </source>
</evidence>